<comment type="caution">
    <text evidence="4">The sequence shown here is derived from an EMBL/GenBank/DDBJ whole genome shotgun (WGS) entry which is preliminary data.</text>
</comment>
<feature type="region of interest" description="Disordered" evidence="2">
    <location>
        <begin position="631"/>
        <end position="666"/>
    </location>
</feature>
<feature type="compositionally biased region" description="Basic and acidic residues" evidence="2">
    <location>
        <begin position="711"/>
        <end position="720"/>
    </location>
</feature>
<dbReference type="PANTHER" id="PTHR10807:SF128">
    <property type="entry name" value="PHOSPHATIDYLINOSITOL-3,5-BISPHOSPHATE 3-PHOSPHATASE"/>
    <property type="match status" value="1"/>
</dbReference>
<dbReference type="Proteomes" id="UP001642464">
    <property type="component" value="Unassembled WGS sequence"/>
</dbReference>
<reference evidence="4 5" key="1">
    <citation type="submission" date="2024-02" db="EMBL/GenBank/DDBJ databases">
        <authorList>
            <person name="Chen Y."/>
            <person name="Shah S."/>
            <person name="Dougan E. K."/>
            <person name="Thang M."/>
            <person name="Chan C."/>
        </authorList>
    </citation>
    <scope>NUCLEOTIDE SEQUENCE [LARGE SCALE GENOMIC DNA]</scope>
</reference>
<dbReference type="InterPro" id="IPR011993">
    <property type="entry name" value="PH-like_dom_sf"/>
</dbReference>
<feature type="compositionally biased region" description="Basic and acidic residues" evidence="2">
    <location>
        <begin position="8"/>
        <end position="20"/>
    </location>
</feature>
<sequence>MDPLSALKNEKKNENAKAEGLRAGLSLGTPHSTAEDAVTASLAPPTPAAVVVATPLSAAAPLPPGTPTAQAVPLPGYAKPDIQVAGEKPGLPDLAFPGLLAGEKVVEAIKSCSLQVQNPFCEVPGRICITPYRLKFMTPKGGLRKDLMWMRGVKYFDVPFGLVETIKDEKLVTVTGATELRVTITCKDLRCLIFLLKSEQEARLLLESVSSFSTPGNPAMLFAFKHYDALRKENLLQDQSGWSLYDAEQDYARMGVDTPLIPSPQCPWRVSELNRQYRLCGSYPSVVVMPRRMPDQALREVAAFRKRGRLPALSWCGGPELGFASLWRCSQTTEGLMGSKCVEDQSMLNAIRLGNGETERDLLLIDLRPKVSAWVNKAGGGGFESYPKCRMIWGGIDNIHVVRDAWRAMGSAVARLQDAQVGSWLKDVANSGWYDYIGAILSCTLKAVTEILTFKSNVVIHCSDGWDRTAQVASLSMLCMDPHYRTQVGFLKLVQKEWCSFGHRFRTRLGIGDVPSSEYSPVIIQWLECVFQLLHQFPSAFEFSADVLLRLAEEVFTNRFGTFFCDNEQERKSMEAHTLSLWSTLLGEDFESWRNPGYKAERVKLYPSICQANYSIWEAYWFRFTARGDVPEPSSPTSPSTAAEEAPPAAPPPEPEEIEREPSLFSPAELAVAPTKPEPTQIFAEDDDEDIFAKHSKPGAKEAKVPALSEVEAKVETAEL</sequence>
<dbReference type="InterPro" id="IPR010569">
    <property type="entry name" value="Myotubularin-like_Pase_dom"/>
</dbReference>
<organism evidence="4 5">
    <name type="scientific">Durusdinium trenchii</name>
    <dbReference type="NCBI Taxonomy" id="1381693"/>
    <lineage>
        <taxon>Eukaryota</taxon>
        <taxon>Sar</taxon>
        <taxon>Alveolata</taxon>
        <taxon>Dinophyceae</taxon>
        <taxon>Suessiales</taxon>
        <taxon>Symbiodiniaceae</taxon>
        <taxon>Durusdinium</taxon>
    </lineage>
</organism>
<feature type="domain" description="Myotubularin phosphatase" evidence="3">
    <location>
        <begin position="241"/>
        <end position="621"/>
    </location>
</feature>
<comment type="similarity">
    <text evidence="1">Belongs to the protein-tyrosine phosphatase family. Non-receptor class myotubularin subfamily.</text>
</comment>
<dbReference type="SUPFAM" id="SSF52799">
    <property type="entry name" value="(Phosphotyrosine protein) phosphatases II"/>
    <property type="match status" value="1"/>
</dbReference>
<dbReference type="SUPFAM" id="SSF50729">
    <property type="entry name" value="PH domain-like"/>
    <property type="match status" value="1"/>
</dbReference>
<dbReference type="EMBL" id="CAXAMM010016557">
    <property type="protein sequence ID" value="CAK9039076.1"/>
    <property type="molecule type" value="Genomic_DNA"/>
</dbReference>
<feature type="region of interest" description="Disordered" evidence="2">
    <location>
        <begin position="1"/>
        <end position="30"/>
    </location>
</feature>
<dbReference type="PROSITE" id="PS51339">
    <property type="entry name" value="PPASE_MYOTUBULARIN"/>
    <property type="match status" value="1"/>
</dbReference>
<proteinExistence type="inferred from homology"/>
<dbReference type="PANTHER" id="PTHR10807">
    <property type="entry name" value="MYOTUBULARIN-RELATED"/>
    <property type="match status" value="1"/>
</dbReference>
<dbReference type="InterPro" id="IPR030564">
    <property type="entry name" value="Myotubularin"/>
</dbReference>
<feature type="compositionally biased region" description="Low complexity" evidence="2">
    <location>
        <begin position="631"/>
        <end position="647"/>
    </location>
</feature>
<evidence type="ECO:0000259" key="3">
    <source>
        <dbReference type="PROSITE" id="PS51339"/>
    </source>
</evidence>
<evidence type="ECO:0000256" key="1">
    <source>
        <dbReference type="ARBA" id="ARBA00007471"/>
    </source>
</evidence>
<evidence type="ECO:0000256" key="2">
    <source>
        <dbReference type="SAM" id="MobiDB-lite"/>
    </source>
</evidence>
<evidence type="ECO:0000313" key="4">
    <source>
        <dbReference type="EMBL" id="CAK9039076.1"/>
    </source>
</evidence>
<name>A0ABP0LIR5_9DINO</name>
<dbReference type="Pfam" id="PF06602">
    <property type="entry name" value="Myotub-related"/>
    <property type="match status" value="1"/>
</dbReference>
<dbReference type="Gene3D" id="2.30.29.30">
    <property type="entry name" value="Pleckstrin-homology domain (PH domain)/Phosphotyrosine-binding domain (PTB)"/>
    <property type="match status" value="1"/>
</dbReference>
<feature type="region of interest" description="Disordered" evidence="2">
    <location>
        <begin position="696"/>
        <end position="720"/>
    </location>
</feature>
<evidence type="ECO:0000313" key="5">
    <source>
        <dbReference type="Proteomes" id="UP001642464"/>
    </source>
</evidence>
<dbReference type="PROSITE" id="PS00383">
    <property type="entry name" value="TYR_PHOSPHATASE_1"/>
    <property type="match status" value="1"/>
</dbReference>
<protein>
    <submittedName>
        <fullName evidence="4">5-bisphosphate 3-phosphatase (Phosphatidylinositol-3-phosphate phosphatase</fullName>
    </submittedName>
</protein>
<keyword evidence="5" id="KW-1185">Reference proteome</keyword>
<dbReference type="InterPro" id="IPR029021">
    <property type="entry name" value="Prot-tyrosine_phosphatase-like"/>
</dbReference>
<dbReference type="InterPro" id="IPR016130">
    <property type="entry name" value="Tyr_Pase_AS"/>
</dbReference>
<accession>A0ABP0LIR5</accession>
<gene>
    <name evidence="4" type="ORF">SCF082_LOCUS22891</name>
</gene>